<comment type="caution">
    <text evidence="2">The sequence shown here is derived from an EMBL/GenBank/DDBJ whole genome shotgun (WGS) entry which is preliminary data.</text>
</comment>
<evidence type="ECO:0000313" key="3">
    <source>
        <dbReference type="Proteomes" id="UP000245207"/>
    </source>
</evidence>
<dbReference type="PANTHER" id="PTHR34223">
    <property type="entry name" value="OS11G0201299 PROTEIN"/>
    <property type="match status" value="1"/>
</dbReference>
<evidence type="ECO:0000259" key="1">
    <source>
        <dbReference type="PROSITE" id="PS50181"/>
    </source>
</evidence>
<proteinExistence type="predicted"/>
<keyword evidence="3" id="KW-1185">Reference proteome</keyword>
<dbReference type="EMBL" id="PKPP01001408">
    <property type="protein sequence ID" value="PWA82966.1"/>
    <property type="molecule type" value="Genomic_DNA"/>
</dbReference>
<dbReference type="InterPro" id="IPR053197">
    <property type="entry name" value="F-box_SCFL_complex_component"/>
</dbReference>
<dbReference type="SUPFAM" id="SSF81383">
    <property type="entry name" value="F-box domain"/>
    <property type="match status" value="1"/>
</dbReference>
<accession>A0A2U1PB35</accession>
<reference evidence="2 3" key="1">
    <citation type="journal article" date="2018" name="Mol. Plant">
        <title>The genome of Artemisia annua provides insight into the evolution of Asteraceae family and artemisinin biosynthesis.</title>
        <authorList>
            <person name="Shen Q."/>
            <person name="Zhang L."/>
            <person name="Liao Z."/>
            <person name="Wang S."/>
            <person name="Yan T."/>
            <person name="Shi P."/>
            <person name="Liu M."/>
            <person name="Fu X."/>
            <person name="Pan Q."/>
            <person name="Wang Y."/>
            <person name="Lv Z."/>
            <person name="Lu X."/>
            <person name="Zhang F."/>
            <person name="Jiang W."/>
            <person name="Ma Y."/>
            <person name="Chen M."/>
            <person name="Hao X."/>
            <person name="Li L."/>
            <person name="Tang Y."/>
            <person name="Lv G."/>
            <person name="Zhou Y."/>
            <person name="Sun X."/>
            <person name="Brodelius P.E."/>
            <person name="Rose J.K.C."/>
            <person name="Tang K."/>
        </authorList>
    </citation>
    <scope>NUCLEOTIDE SEQUENCE [LARGE SCALE GENOMIC DNA]</scope>
    <source>
        <strain evidence="3">cv. Huhao1</strain>
        <tissue evidence="2">Leaf</tissue>
    </source>
</reference>
<organism evidence="2 3">
    <name type="scientific">Artemisia annua</name>
    <name type="common">Sweet wormwood</name>
    <dbReference type="NCBI Taxonomy" id="35608"/>
    <lineage>
        <taxon>Eukaryota</taxon>
        <taxon>Viridiplantae</taxon>
        <taxon>Streptophyta</taxon>
        <taxon>Embryophyta</taxon>
        <taxon>Tracheophyta</taxon>
        <taxon>Spermatophyta</taxon>
        <taxon>Magnoliopsida</taxon>
        <taxon>eudicotyledons</taxon>
        <taxon>Gunneridae</taxon>
        <taxon>Pentapetalae</taxon>
        <taxon>asterids</taxon>
        <taxon>campanulids</taxon>
        <taxon>Asterales</taxon>
        <taxon>Asteraceae</taxon>
        <taxon>Asteroideae</taxon>
        <taxon>Anthemideae</taxon>
        <taxon>Artemisiinae</taxon>
        <taxon>Artemisia</taxon>
    </lineage>
</organism>
<gene>
    <name evidence="2" type="ORF">CTI12_AA132540</name>
</gene>
<feature type="domain" description="F-box" evidence="1">
    <location>
        <begin position="33"/>
        <end position="86"/>
    </location>
</feature>
<name>A0A2U1PB35_ARTAN</name>
<dbReference type="PROSITE" id="PS50181">
    <property type="entry name" value="FBOX"/>
    <property type="match status" value="1"/>
</dbReference>
<protein>
    <submittedName>
        <fullName evidence="2">Leucine-rich repeat domain, L domain-like protein</fullName>
    </submittedName>
</protein>
<dbReference type="SUPFAM" id="SSF52058">
    <property type="entry name" value="L domain-like"/>
    <property type="match status" value="1"/>
</dbReference>
<dbReference type="InterPro" id="IPR036047">
    <property type="entry name" value="F-box-like_dom_sf"/>
</dbReference>
<dbReference type="Proteomes" id="UP000245207">
    <property type="component" value="Unassembled WGS sequence"/>
</dbReference>
<dbReference type="OrthoDB" id="1848700at2759"/>
<evidence type="ECO:0000313" key="2">
    <source>
        <dbReference type="EMBL" id="PWA82966.1"/>
    </source>
</evidence>
<dbReference type="STRING" id="35608.A0A2U1PB35"/>
<dbReference type="Pfam" id="PF00646">
    <property type="entry name" value="F-box"/>
    <property type="match status" value="1"/>
</dbReference>
<dbReference type="Gene3D" id="3.80.10.10">
    <property type="entry name" value="Ribonuclease Inhibitor"/>
    <property type="match status" value="1"/>
</dbReference>
<sequence length="392" mass="44982">MAIKRIRPQEPITFIVNKKIRHTYETETDTKLEDRLTSLPESLQLHILSNLDAQYAVQTSVLSKSLVSLWKSIPILTLSSYSFKKLNTFDRFVKKVVCQSVNVDTLIFKRGETSSKKILEKVISHACSSNVKHLDLWIKRAKLGTWPVPLHFYPDSLKSLKLQSEADVLCSYLGSQAILFKNLTELYLQNATIRDLDPFSGFRVLNKLTLSGCKVDTCGNTLNIHSKHISELIILGAYCGKYINCIELMTPKLRMFEYEGFDHFPMLKTCDGLPNLDSMVIGSREVHCVDNEKRKFDNLLMFFMKVYNVKLLKIFPAIVYMLGSFPDELVNRCTPFQDLKSLTLDFGDFHFENVFGHRHGFWTQEGWEAAISVVKDYLLCKSPDAEYTIFVS</sequence>
<dbReference type="InterPro" id="IPR001810">
    <property type="entry name" value="F-box_dom"/>
</dbReference>
<dbReference type="AlphaFoldDB" id="A0A2U1PB35"/>
<dbReference type="InterPro" id="IPR032675">
    <property type="entry name" value="LRR_dom_sf"/>
</dbReference>
<dbReference type="PANTHER" id="PTHR34223:SF101">
    <property type="entry name" value="F-BOX DOMAIN-CONTAINING PROTEIN"/>
    <property type="match status" value="1"/>
</dbReference>